<evidence type="ECO:0000313" key="1">
    <source>
        <dbReference type="EMBL" id="MPM48660.1"/>
    </source>
</evidence>
<dbReference type="AlphaFoldDB" id="A0A645A658"/>
<gene>
    <name evidence="1" type="ORF">SDC9_95386</name>
</gene>
<accession>A0A645A658</accession>
<reference evidence="1" key="1">
    <citation type="submission" date="2019-08" db="EMBL/GenBank/DDBJ databases">
        <authorList>
            <person name="Kucharzyk K."/>
            <person name="Murdoch R.W."/>
            <person name="Higgins S."/>
            <person name="Loffler F."/>
        </authorList>
    </citation>
    <scope>NUCLEOTIDE SEQUENCE</scope>
</reference>
<comment type="caution">
    <text evidence="1">The sequence shown here is derived from an EMBL/GenBank/DDBJ whole genome shotgun (WGS) entry which is preliminary data.</text>
</comment>
<sequence length="58" mass="6760">MVKILHAAKLGVNSGRELFPAQRGAVQRLDDRQLLPRIKYLDIRLQWFGDCKFRNGLH</sequence>
<protein>
    <submittedName>
        <fullName evidence="1">Uncharacterized protein</fullName>
    </submittedName>
</protein>
<dbReference type="EMBL" id="VSSQ01012197">
    <property type="protein sequence ID" value="MPM48660.1"/>
    <property type="molecule type" value="Genomic_DNA"/>
</dbReference>
<name>A0A645A658_9ZZZZ</name>
<proteinExistence type="predicted"/>
<organism evidence="1">
    <name type="scientific">bioreactor metagenome</name>
    <dbReference type="NCBI Taxonomy" id="1076179"/>
    <lineage>
        <taxon>unclassified sequences</taxon>
        <taxon>metagenomes</taxon>
        <taxon>ecological metagenomes</taxon>
    </lineage>
</organism>